<gene>
    <name evidence="3" type="primary">WBGene00275754</name>
</gene>
<accession>A0A2A6BTN4</accession>
<accession>A0A8R1YTA3</accession>
<organism evidence="3 4">
    <name type="scientific">Pristionchus pacificus</name>
    <name type="common">Parasitic nematode worm</name>
    <dbReference type="NCBI Taxonomy" id="54126"/>
    <lineage>
        <taxon>Eukaryota</taxon>
        <taxon>Metazoa</taxon>
        <taxon>Ecdysozoa</taxon>
        <taxon>Nematoda</taxon>
        <taxon>Chromadorea</taxon>
        <taxon>Rhabditida</taxon>
        <taxon>Rhabditina</taxon>
        <taxon>Diplogasteromorpha</taxon>
        <taxon>Diplogasteroidea</taxon>
        <taxon>Neodiplogasteridae</taxon>
        <taxon>Pristionchus</taxon>
    </lineage>
</organism>
<evidence type="ECO:0000256" key="1">
    <source>
        <dbReference type="SAM" id="MobiDB-lite"/>
    </source>
</evidence>
<name>A0A2A6BTN4_PRIPA</name>
<sequence>NFAILPPVDFRTFIDPSLLPEGGERAWGIKRAQREGRGHARETRVDQEIRSQQLFLRLNKSRKTVFDVTASGANGRSTCKMNLPIVNPSLIVPKTDTADKKEHDDSDTTCETTLSFEKAEQELAQPKNISIRVKFRICHSDPGFGVLEGADDDGDTYFACRPLVGSRRRHVENNPLPREAREHGKSREREGRGHGGETRVDQRKEVNMGKNQKEKRIIDNSVLVFASMMAIAFCTTIIMGIYIIVQRCGGYSRREEDHVERYP</sequence>
<proteinExistence type="predicted"/>
<dbReference type="EnsemblMetazoa" id="PPA37385.1">
    <property type="protein sequence ID" value="PPA37385.1"/>
    <property type="gene ID" value="WBGene00275754"/>
</dbReference>
<keyword evidence="4" id="KW-1185">Reference proteome</keyword>
<keyword evidence="2" id="KW-0472">Membrane</keyword>
<feature type="region of interest" description="Disordered" evidence="1">
    <location>
        <begin position="170"/>
        <end position="211"/>
    </location>
</feature>
<evidence type="ECO:0000256" key="2">
    <source>
        <dbReference type="SAM" id="Phobius"/>
    </source>
</evidence>
<protein>
    <submittedName>
        <fullName evidence="3">Uncharacterized protein</fullName>
    </submittedName>
</protein>
<keyword evidence="2" id="KW-1133">Transmembrane helix</keyword>
<feature type="compositionally biased region" description="Basic and acidic residues" evidence="1">
    <location>
        <begin position="178"/>
        <end position="211"/>
    </location>
</feature>
<keyword evidence="2" id="KW-0812">Transmembrane</keyword>
<feature type="transmembrane region" description="Helical" evidence="2">
    <location>
        <begin position="222"/>
        <end position="245"/>
    </location>
</feature>
<evidence type="ECO:0000313" key="4">
    <source>
        <dbReference type="Proteomes" id="UP000005239"/>
    </source>
</evidence>
<reference evidence="4" key="1">
    <citation type="journal article" date="2008" name="Nat. Genet.">
        <title>The Pristionchus pacificus genome provides a unique perspective on nematode lifestyle and parasitism.</title>
        <authorList>
            <person name="Dieterich C."/>
            <person name="Clifton S.W."/>
            <person name="Schuster L.N."/>
            <person name="Chinwalla A."/>
            <person name="Delehaunty K."/>
            <person name="Dinkelacker I."/>
            <person name="Fulton L."/>
            <person name="Fulton R."/>
            <person name="Godfrey J."/>
            <person name="Minx P."/>
            <person name="Mitreva M."/>
            <person name="Roeseler W."/>
            <person name="Tian H."/>
            <person name="Witte H."/>
            <person name="Yang S.P."/>
            <person name="Wilson R.K."/>
            <person name="Sommer R.J."/>
        </authorList>
    </citation>
    <scope>NUCLEOTIDE SEQUENCE [LARGE SCALE GENOMIC DNA]</scope>
    <source>
        <strain evidence="4">PS312</strain>
    </source>
</reference>
<dbReference type="Proteomes" id="UP000005239">
    <property type="component" value="Unassembled WGS sequence"/>
</dbReference>
<dbReference type="AlphaFoldDB" id="A0A2A6BTN4"/>
<evidence type="ECO:0000313" key="3">
    <source>
        <dbReference type="EnsemblMetazoa" id="PPA37385.1"/>
    </source>
</evidence>
<reference evidence="3" key="2">
    <citation type="submission" date="2022-06" db="UniProtKB">
        <authorList>
            <consortium name="EnsemblMetazoa"/>
        </authorList>
    </citation>
    <scope>IDENTIFICATION</scope>
    <source>
        <strain evidence="3">PS312</strain>
    </source>
</reference>